<evidence type="ECO:0000256" key="3">
    <source>
        <dbReference type="ARBA" id="ARBA00022960"/>
    </source>
</evidence>
<evidence type="ECO:0000256" key="1">
    <source>
        <dbReference type="ARBA" id="ARBA00001602"/>
    </source>
</evidence>
<feature type="active site" description="Proton donor/acceptor" evidence="7">
    <location>
        <position position="80"/>
    </location>
</feature>
<dbReference type="GO" id="GO:0071555">
    <property type="term" value="P:cell wall organization"/>
    <property type="evidence" value="ECO:0007669"/>
    <property type="project" value="UniProtKB-KW"/>
</dbReference>
<sequence length="278" mass="28964">MTTAHANRATAPVGVFDSGLGGLSVLREIRALLPGEDLLYVADAAHVPYGNRTPDAIRARAQAVSGFLLEQGAKAVVVACNTATAVAVTALRERWRVPIIGMEPAIKPAAGLTRNGTVGVLATEGTLASARFAALLEQYAGDLHVVTQPCPGLVAAVESGELHGDRARALLARYLQPLQAAGADVIILGCTHYPFLTPAIRQRVGADVAIVDTGAAVAREVRRRLQLHGLLAPAERCGSSRFWSTGDLAAGEPVLARLWGEAAPLRPLQSAREGGLSA</sequence>
<dbReference type="STRING" id="406100.SAMN04488052_10569"/>
<comment type="similarity">
    <text evidence="7">Belongs to the aspartate/glutamate racemases family.</text>
</comment>
<dbReference type="GO" id="GO:0009252">
    <property type="term" value="P:peptidoglycan biosynthetic process"/>
    <property type="evidence" value="ECO:0007669"/>
    <property type="project" value="UniProtKB-UniRule"/>
</dbReference>
<comment type="pathway">
    <text evidence="7">Cell wall biogenesis; peptidoglycan biosynthesis.</text>
</comment>
<comment type="catalytic activity">
    <reaction evidence="1 7">
        <text>L-glutamate = D-glutamate</text>
        <dbReference type="Rhea" id="RHEA:12813"/>
        <dbReference type="ChEBI" id="CHEBI:29985"/>
        <dbReference type="ChEBI" id="CHEBI:29986"/>
        <dbReference type="EC" id="5.1.1.3"/>
    </reaction>
</comment>
<feature type="binding site" evidence="7">
    <location>
        <begin position="49"/>
        <end position="50"/>
    </location>
    <ligand>
        <name>substrate</name>
    </ligand>
</feature>
<dbReference type="EC" id="5.1.1.3" evidence="2 7"/>
<dbReference type="EMBL" id="FOEG01000005">
    <property type="protein sequence ID" value="SEO96478.1"/>
    <property type="molecule type" value="Genomic_DNA"/>
</dbReference>
<feature type="binding site" evidence="7">
    <location>
        <begin position="81"/>
        <end position="82"/>
    </location>
    <ligand>
        <name>substrate</name>
    </ligand>
</feature>
<protein>
    <recommendedName>
        <fullName evidence="2 7">Glutamate racemase</fullName>
        <ecNumber evidence="2 7">5.1.1.3</ecNumber>
    </recommendedName>
</protein>
<dbReference type="SUPFAM" id="SSF53681">
    <property type="entry name" value="Aspartate/glutamate racemase"/>
    <property type="match status" value="2"/>
</dbReference>
<feature type="active site" description="Proton donor/acceptor" evidence="7">
    <location>
        <position position="190"/>
    </location>
</feature>
<reference evidence="8 9" key="1">
    <citation type="submission" date="2016-10" db="EMBL/GenBank/DDBJ databases">
        <authorList>
            <person name="de Groot N.N."/>
        </authorList>
    </citation>
    <scope>NUCLEOTIDE SEQUENCE [LARGE SCALE GENOMIC DNA]</scope>
    <source>
        <strain evidence="8 9">CGMCC 1.6291</strain>
    </source>
</reference>
<keyword evidence="4 7" id="KW-0573">Peptidoglycan synthesis</keyword>
<evidence type="ECO:0000256" key="7">
    <source>
        <dbReference type="HAMAP-Rule" id="MF_00258"/>
    </source>
</evidence>
<evidence type="ECO:0000256" key="6">
    <source>
        <dbReference type="ARBA" id="ARBA00023316"/>
    </source>
</evidence>
<evidence type="ECO:0000313" key="8">
    <source>
        <dbReference type="EMBL" id="SEO96478.1"/>
    </source>
</evidence>
<dbReference type="Gene3D" id="3.40.50.1860">
    <property type="match status" value="2"/>
</dbReference>
<keyword evidence="5 7" id="KW-0413">Isomerase</keyword>
<keyword evidence="3 7" id="KW-0133">Cell shape</keyword>
<proteinExistence type="inferred from homology"/>
<gene>
    <name evidence="7" type="primary">murI</name>
    <name evidence="8" type="ORF">SAMN04488052_10569</name>
</gene>
<dbReference type="HAMAP" id="MF_00258">
    <property type="entry name" value="Glu_racemase"/>
    <property type="match status" value="1"/>
</dbReference>
<evidence type="ECO:0000256" key="5">
    <source>
        <dbReference type="ARBA" id="ARBA00023235"/>
    </source>
</evidence>
<dbReference type="InterPro" id="IPR004391">
    <property type="entry name" value="Glu_race"/>
</dbReference>
<dbReference type="InterPro" id="IPR033134">
    <property type="entry name" value="Asp/Glu_racemase_AS_2"/>
</dbReference>
<dbReference type="InterPro" id="IPR015942">
    <property type="entry name" value="Asp/Glu/hydantoin_racemase"/>
</dbReference>
<dbReference type="NCBIfam" id="TIGR00067">
    <property type="entry name" value="glut_race"/>
    <property type="match status" value="1"/>
</dbReference>
<dbReference type="Proteomes" id="UP000199657">
    <property type="component" value="Unassembled WGS sequence"/>
</dbReference>
<dbReference type="UniPathway" id="UPA00219"/>
<accession>A0A1H8U1F1</accession>
<dbReference type="PANTHER" id="PTHR21198">
    <property type="entry name" value="GLUTAMATE RACEMASE"/>
    <property type="match status" value="1"/>
</dbReference>
<dbReference type="PROSITE" id="PS00924">
    <property type="entry name" value="ASP_GLU_RACEMASE_2"/>
    <property type="match status" value="1"/>
</dbReference>
<name>A0A1H8U1F1_9GAMM</name>
<evidence type="ECO:0000256" key="2">
    <source>
        <dbReference type="ARBA" id="ARBA00013090"/>
    </source>
</evidence>
<dbReference type="InterPro" id="IPR018187">
    <property type="entry name" value="Asp/Glu_racemase_AS_1"/>
</dbReference>
<dbReference type="PROSITE" id="PS00923">
    <property type="entry name" value="ASP_GLU_RACEMASE_1"/>
    <property type="match status" value="1"/>
</dbReference>
<feature type="binding site" evidence="7">
    <location>
        <begin position="17"/>
        <end position="18"/>
    </location>
    <ligand>
        <name>substrate</name>
    </ligand>
</feature>
<feature type="binding site" evidence="7">
    <location>
        <begin position="191"/>
        <end position="192"/>
    </location>
    <ligand>
        <name>substrate</name>
    </ligand>
</feature>
<evidence type="ECO:0000313" key="9">
    <source>
        <dbReference type="Proteomes" id="UP000199657"/>
    </source>
</evidence>
<dbReference type="FunFam" id="3.40.50.1860:FF:000001">
    <property type="entry name" value="Glutamate racemase"/>
    <property type="match status" value="1"/>
</dbReference>
<comment type="function">
    <text evidence="7">Provides the (R)-glutamate required for cell wall biosynthesis.</text>
</comment>
<dbReference type="Pfam" id="PF01177">
    <property type="entry name" value="Asp_Glu_race"/>
    <property type="match status" value="1"/>
</dbReference>
<evidence type="ECO:0000256" key="4">
    <source>
        <dbReference type="ARBA" id="ARBA00022984"/>
    </source>
</evidence>
<keyword evidence="9" id="KW-1185">Reference proteome</keyword>
<organism evidence="8 9">
    <name type="scientific">Aquisalimonas asiatica</name>
    <dbReference type="NCBI Taxonomy" id="406100"/>
    <lineage>
        <taxon>Bacteria</taxon>
        <taxon>Pseudomonadati</taxon>
        <taxon>Pseudomonadota</taxon>
        <taxon>Gammaproteobacteria</taxon>
        <taxon>Chromatiales</taxon>
        <taxon>Ectothiorhodospiraceae</taxon>
        <taxon>Aquisalimonas</taxon>
    </lineage>
</organism>
<dbReference type="GO" id="GO:0008360">
    <property type="term" value="P:regulation of cell shape"/>
    <property type="evidence" value="ECO:0007669"/>
    <property type="project" value="UniProtKB-KW"/>
</dbReference>
<dbReference type="InterPro" id="IPR001920">
    <property type="entry name" value="Asp/Glu_race"/>
</dbReference>
<keyword evidence="6 7" id="KW-0961">Cell wall biogenesis/degradation</keyword>
<dbReference type="RefSeq" id="WP_091644263.1">
    <property type="nucleotide sequence ID" value="NZ_FOEG01000005.1"/>
</dbReference>
<dbReference type="AlphaFoldDB" id="A0A1H8U1F1"/>
<dbReference type="GO" id="GO:0008881">
    <property type="term" value="F:glutamate racemase activity"/>
    <property type="evidence" value="ECO:0007669"/>
    <property type="project" value="UniProtKB-UniRule"/>
</dbReference>
<dbReference type="PANTHER" id="PTHR21198:SF2">
    <property type="entry name" value="GLUTAMATE RACEMASE"/>
    <property type="match status" value="1"/>
</dbReference>
<dbReference type="OrthoDB" id="9801055at2"/>